<evidence type="ECO:0000313" key="2">
    <source>
        <dbReference type="Proteomes" id="UP000596661"/>
    </source>
</evidence>
<dbReference type="EnsemblPlants" id="evm.model.02.221">
    <property type="protein sequence ID" value="cds.evm.model.02.221"/>
    <property type="gene ID" value="evm.TU.02.221"/>
</dbReference>
<reference evidence="1" key="1">
    <citation type="submission" date="2018-11" db="EMBL/GenBank/DDBJ databases">
        <authorList>
            <person name="Grassa J C."/>
        </authorList>
    </citation>
    <scope>NUCLEOTIDE SEQUENCE [LARGE SCALE GENOMIC DNA]</scope>
</reference>
<dbReference type="EMBL" id="UZAU01000091">
    <property type="status" value="NOT_ANNOTATED_CDS"/>
    <property type="molecule type" value="Genomic_DNA"/>
</dbReference>
<sequence>MRSLAVEVLNLWEKTLMRPEQPWKHLLEEARLSIEPERDLCKLEMRGGGLALKINLIWSETTRATEEAGESRRRTT</sequence>
<dbReference type="Gramene" id="evm.model.02.221">
    <property type="protein sequence ID" value="cds.evm.model.02.221"/>
    <property type="gene ID" value="evm.TU.02.221"/>
</dbReference>
<keyword evidence="2" id="KW-1185">Reference proteome</keyword>
<reference evidence="1" key="2">
    <citation type="submission" date="2021-03" db="UniProtKB">
        <authorList>
            <consortium name="EnsemblPlants"/>
        </authorList>
    </citation>
    <scope>IDENTIFICATION</scope>
</reference>
<dbReference type="Proteomes" id="UP000596661">
    <property type="component" value="Chromosome 2"/>
</dbReference>
<dbReference type="AlphaFoldDB" id="A0A803NWV5"/>
<accession>A0A803NWV5</accession>
<organism evidence="1 2">
    <name type="scientific">Cannabis sativa</name>
    <name type="common">Hemp</name>
    <name type="synonym">Marijuana</name>
    <dbReference type="NCBI Taxonomy" id="3483"/>
    <lineage>
        <taxon>Eukaryota</taxon>
        <taxon>Viridiplantae</taxon>
        <taxon>Streptophyta</taxon>
        <taxon>Embryophyta</taxon>
        <taxon>Tracheophyta</taxon>
        <taxon>Spermatophyta</taxon>
        <taxon>Magnoliopsida</taxon>
        <taxon>eudicotyledons</taxon>
        <taxon>Gunneridae</taxon>
        <taxon>Pentapetalae</taxon>
        <taxon>rosids</taxon>
        <taxon>fabids</taxon>
        <taxon>Rosales</taxon>
        <taxon>Cannabaceae</taxon>
        <taxon>Cannabis</taxon>
    </lineage>
</organism>
<evidence type="ECO:0000313" key="1">
    <source>
        <dbReference type="EnsemblPlants" id="cds.evm.model.02.221"/>
    </source>
</evidence>
<protein>
    <submittedName>
        <fullName evidence="1">Uncharacterized protein</fullName>
    </submittedName>
</protein>
<proteinExistence type="predicted"/>
<name>A0A803NWV5_CANSA</name>